<gene>
    <name evidence="1" type="ORF">Val02_84240</name>
</gene>
<sequence>MSSETAARYRQLLDAGPAPTDALCWTVVQPGGRPVDVDEVARRLGGDPAVLVDHVLGDGDDDRLVYGDGHERAFRLAAVGPAVAMVEFHGYQGANPRVLRALSVDALVHSAFWNIEGASRFSYAVDGRVLTAFDGNLPGSRWGEAPDALSTDLDQLLATARGGGGDSRGAMLALIERRTGVALTAEWLKRPHRVLLARPLPA</sequence>
<accession>A0A8J4DVU6</accession>
<evidence type="ECO:0000313" key="2">
    <source>
        <dbReference type="Proteomes" id="UP000619260"/>
    </source>
</evidence>
<keyword evidence="2" id="KW-1185">Reference proteome</keyword>
<dbReference type="RefSeq" id="WP_203904940.1">
    <property type="nucleotide sequence ID" value="NZ_BOPF01000050.1"/>
</dbReference>
<comment type="caution">
    <text evidence="1">The sequence shown here is derived from an EMBL/GenBank/DDBJ whole genome shotgun (WGS) entry which is preliminary data.</text>
</comment>
<protein>
    <submittedName>
        <fullName evidence="1">Uncharacterized protein</fullName>
    </submittedName>
</protein>
<proteinExistence type="predicted"/>
<dbReference type="AlphaFoldDB" id="A0A8J4DVU6"/>
<dbReference type="EMBL" id="BOPF01000050">
    <property type="protein sequence ID" value="GIJ51538.1"/>
    <property type="molecule type" value="Genomic_DNA"/>
</dbReference>
<reference evidence="1" key="1">
    <citation type="submission" date="2021-01" db="EMBL/GenBank/DDBJ databases">
        <title>Whole genome shotgun sequence of Virgisporangium aliadipatigenens NBRC 105644.</title>
        <authorList>
            <person name="Komaki H."/>
            <person name="Tamura T."/>
        </authorList>
    </citation>
    <scope>NUCLEOTIDE SEQUENCE</scope>
    <source>
        <strain evidence="1">NBRC 105644</strain>
    </source>
</reference>
<evidence type="ECO:0000313" key="1">
    <source>
        <dbReference type="EMBL" id="GIJ51538.1"/>
    </source>
</evidence>
<organism evidence="1 2">
    <name type="scientific">Virgisporangium aliadipatigenens</name>
    <dbReference type="NCBI Taxonomy" id="741659"/>
    <lineage>
        <taxon>Bacteria</taxon>
        <taxon>Bacillati</taxon>
        <taxon>Actinomycetota</taxon>
        <taxon>Actinomycetes</taxon>
        <taxon>Micromonosporales</taxon>
        <taxon>Micromonosporaceae</taxon>
        <taxon>Virgisporangium</taxon>
    </lineage>
</organism>
<dbReference type="Pfam" id="PF20062">
    <property type="entry name" value="DUF6461"/>
    <property type="match status" value="1"/>
</dbReference>
<name>A0A8J4DVU6_9ACTN</name>
<dbReference type="InterPro" id="IPR045592">
    <property type="entry name" value="DUF6461"/>
</dbReference>
<dbReference type="Proteomes" id="UP000619260">
    <property type="component" value="Unassembled WGS sequence"/>
</dbReference>